<keyword evidence="2" id="KW-0547">Nucleotide-binding</keyword>
<dbReference type="GO" id="GO:0003723">
    <property type="term" value="F:RNA binding"/>
    <property type="evidence" value="ECO:0007669"/>
    <property type="project" value="UniProtKB-KW"/>
</dbReference>
<keyword evidence="14" id="KW-1185">Reference proteome</keyword>
<dbReference type="CDD" id="cd17957">
    <property type="entry name" value="DEADc_DDX52"/>
    <property type="match status" value="1"/>
</dbReference>
<keyword evidence="4 13" id="KW-0347">Helicase</keyword>
<dbReference type="Proteomes" id="UP000192578">
    <property type="component" value="Unassembled WGS sequence"/>
</dbReference>
<evidence type="ECO:0000256" key="2">
    <source>
        <dbReference type="ARBA" id="ARBA00022741"/>
    </source>
</evidence>
<evidence type="ECO:0000313" key="13">
    <source>
        <dbReference type="EMBL" id="OQV20856.1"/>
    </source>
</evidence>
<proteinExistence type="inferred from homology"/>
<dbReference type="InterPro" id="IPR014001">
    <property type="entry name" value="Helicase_ATP-bd"/>
</dbReference>
<feature type="compositionally biased region" description="Polar residues" evidence="10">
    <location>
        <begin position="124"/>
        <end position="133"/>
    </location>
</feature>
<evidence type="ECO:0000256" key="8">
    <source>
        <dbReference type="ARBA" id="ARBA00044533"/>
    </source>
</evidence>
<evidence type="ECO:0000313" key="14">
    <source>
        <dbReference type="Proteomes" id="UP000192578"/>
    </source>
</evidence>
<dbReference type="AlphaFoldDB" id="A0A1W0X055"/>
<dbReference type="PROSITE" id="PS51194">
    <property type="entry name" value="HELICASE_CTER"/>
    <property type="match status" value="1"/>
</dbReference>
<comment type="caution">
    <text evidence="13">The sequence shown here is derived from an EMBL/GenBank/DDBJ whole genome shotgun (WGS) entry which is preliminary data.</text>
</comment>
<dbReference type="GO" id="GO:0003724">
    <property type="term" value="F:RNA helicase activity"/>
    <property type="evidence" value="ECO:0007669"/>
    <property type="project" value="UniProtKB-EC"/>
</dbReference>
<evidence type="ECO:0000256" key="9">
    <source>
        <dbReference type="ARBA" id="ARBA00047984"/>
    </source>
</evidence>
<evidence type="ECO:0000259" key="12">
    <source>
        <dbReference type="PROSITE" id="PS51194"/>
    </source>
</evidence>
<feature type="compositionally biased region" description="Acidic residues" evidence="10">
    <location>
        <begin position="110"/>
        <end position="120"/>
    </location>
</feature>
<keyword evidence="6" id="KW-0694">RNA-binding</keyword>
<dbReference type="InterPro" id="IPR001650">
    <property type="entry name" value="Helicase_C-like"/>
</dbReference>
<evidence type="ECO:0000256" key="10">
    <source>
        <dbReference type="SAM" id="MobiDB-lite"/>
    </source>
</evidence>
<dbReference type="Gene3D" id="3.40.50.300">
    <property type="entry name" value="P-loop containing nucleotide triphosphate hydrolases"/>
    <property type="match status" value="2"/>
</dbReference>
<dbReference type="GO" id="GO:0016787">
    <property type="term" value="F:hydrolase activity"/>
    <property type="evidence" value="ECO:0007669"/>
    <property type="project" value="UniProtKB-KW"/>
</dbReference>
<dbReference type="EC" id="3.6.4.13" evidence="1"/>
<keyword evidence="5" id="KW-0067">ATP-binding</keyword>
<feature type="compositionally biased region" description="Acidic residues" evidence="10">
    <location>
        <begin position="65"/>
        <end position="94"/>
    </location>
</feature>
<dbReference type="SUPFAM" id="SSF52540">
    <property type="entry name" value="P-loop containing nucleoside triphosphate hydrolases"/>
    <property type="match status" value="1"/>
</dbReference>
<keyword evidence="3" id="KW-0378">Hydrolase</keyword>
<dbReference type="Pfam" id="PF00270">
    <property type="entry name" value="DEAD"/>
    <property type="match status" value="1"/>
</dbReference>
<gene>
    <name evidence="13" type="ORF">BV898_05198</name>
</gene>
<accession>A0A1W0X055</accession>
<evidence type="ECO:0000256" key="7">
    <source>
        <dbReference type="ARBA" id="ARBA00024355"/>
    </source>
</evidence>
<evidence type="ECO:0000256" key="5">
    <source>
        <dbReference type="ARBA" id="ARBA00022840"/>
    </source>
</evidence>
<dbReference type="OrthoDB" id="360161at2759"/>
<evidence type="ECO:0000256" key="3">
    <source>
        <dbReference type="ARBA" id="ARBA00022801"/>
    </source>
</evidence>
<dbReference type="InterPro" id="IPR011545">
    <property type="entry name" value="DEAD/DEAH_box_helicase_dom"/>
</dbReference>
<organism evidence="13 14">
    <name type="scientific">Hypsibius exemplaris</name>
    <name type="common">Freshwater tardigrade</name>
    <dbReference type="NCBI Taxonomy" id="2072580"/>
    <lineage>
        <taxon>Eukaryota</taxon>
        <taxon>Metazoa</taxon>
        <taxon>Ecdysozoa</taxon>
        <taxon>Tardigrada</taxon>
        <taxon>Eutardigrada</taxon>
        <taxon>Parachela</taxon>
        <taxon>Hypsibioidea</taxon>
        <taxon>Hypsibiidae</taxon>
        <taxon>Hypsibius</taxon>
    </lineage>
</organism>
<dbReference type="InterPro" id="IPR027417">
    <property type="entry name" value="P-loop_NTPase"/>
</dbReference>
<dbReference type="GO" id="GO:0030490">
    <property type="term" value="P:maturation of SSU-rRNA"/>
    <property type="evidence" value="ECO:0007669"/>
    <property type="project" value="InterPro"/>
</dbReference>
<dbReference type="Pfam" id="PF00271">
    <property type="entry name" value="Helicase_C"/>
    <property type="match status" value="1"/>
</dbReference>
<dbReference type="PANTHER" id="PTHR47959:SF15">
    <property type="entry name" value="RNA HELICASE"/>
    <property type="match status" value="1"/>
</dbReference>
<comment type="catalytic activity">
    <reaction evidence="9">
        <text>ATP + H2O = ADP + phosphate + H(+)</text>
        <dbReference type="Rhea" id="RHEA:13065"/>
        <dbReference type="ChEBI" id="CHEBI:15377"/>
        <dbReference type="ChEBI" id="CHEBI:15378"/>
        <dbReference type="ChEBI" id="CHEBI:30616"/>
        <dbReference type="ChEBI" id="CHEBI:43474"/>
        <dbReference type="ChEBI" id="CHEBI:456216"/>
        <dbReference type="EC" id="3.6.4.13"/>
    </reaction>
</comment>
<dbReference type="GO" id="GO:0005524">
    <property type="term" value="F:ATP binding"/>
    <property type="evidence" value="ECO:0007669"/>
    <property type="project" value="UniProtKB-KW"/>
</dbReference>
<dbReference type="InterPro" id="IPR044764">
    <property type="entry name" value="DDX52/Rok1_DEADc"/>
</dbReference>
<dbReference type="SMART" id="SM00490">
    <property type="entry name" value="HELICc"/>
    <property type="match status" value="1"/>
</dbReference>
<reference evidence="14" key="1">
    <citation type="submission" date="2017-01" db="EMBL/GenBank/DDBJ databases">
        <title>Comparative genomics of anhydrobiosis in the tardigrade Hypsibius dujardini.</title>
        <authorList>
            <person name="Yoshida Y."/>
            <person name="Koutsovoulos G."/>
            <person name="Laetsch D."/>
            <person name="Stevens L."/>
            <person name="Kumar S."/>
            <person name="Horikawa D."/>
            <person name="Ishino K."/>
            <person name="Komine S."/>
            <person name="Tomita M."/>
            <person name="Blaxter M."/>
            <person name="Arakawa K."/>
        </authorList>
    </citation>
    <scope>NUCLEOTIDE SEQUENCE [LARGE SCALE GENOMIC DNA]</scope>
    <source>
        <strain evidence="14">Z151</strain>
    </source>
</reference>
<feature type="domain" description="Helicase ATP-binding" evidence="11">
    <location>
        <begin position="222"/>
        <end position="403"/>
    </location>
</feature>
<dbReference type="PANTHER" id="PTHR47959">
    <property type="entry name" value="ATP-DEPENDENT RNA HELICASE RHLE-RELATED"/>
    <property type="match status" value="1"/>
</dbReference>
<dbReference type="SMART" id="SM00487">
    <property type="entry name" value="DEXDc"/>
    <property type="match status" value="1"/>
</dbReference>
<evidence type="ECO:0000256" key="1">
    <source>
        <dbReference type="ARBA" id="ARBA00012552"/>
    </source>
</evidence>
<dbReference type="InterPro" id="IPR050079">
    <property type="entry name" value="DEAD_box_RNA_helicase"/>
</dbReference>
<evidence type="ECO:0000256" key="4">
    <source>
        <dbReference type="ARBA" id="ARBA00022806"/>
    </source>
</evidence>
<dbReference type="PROSITE" id="PS51192">
    <property type="entry name" value="HELICASE_ATP_BIND_1"/>
    <property type="match status" value="1"/>
</dbReference>
<dbReference type="CDD" id="cd18787">
    <property type="entry name" value="SF2_C_DEAD"/>
    <property type="match status" value="1"/>
</dbReference>
<evidence type="ECO:0000256" key="6">
    <source>
        <dbReference type="ARBA" id="ARBA00022884"/>
    </source>
</evidence>
<protein>
    <recommendedName>
        <fullName evidence="8">Probable ATP-dependent RNA helicase DDX52</fullName>
        <ecNumber evidence="1">3.6.4.13</ecNumber>
    </recommendedName>
</protein>
<sequence>MDVFKALTFGTKLRSAAANPLNSKRTHPAISPLRSKAISGKSGKTLDDLFSRLVGTKKSQNDPEMCVEPEDEDAMAEDESATDSQPDSDYEDAPFFDIINDDPTKNAREDDSDADGDNIEDGQGNIQLYSGTELSGAAFQPKPKSKKKNKRRNEAQRRAQIQQEEINRFRNEKSIHVEGTDVCQPVSAFEDLIARYDLDSRLAANIESVGYKAPTPIQMQAIPLLLEKREILASAPTGSGKTAAFLIPVIQTLAQPKDVGYRAVIVSPTRELAKQTFFEFERLSAGIGLRAHLLEDVPKVIKKFKAKPSLALQFDVLITTPNRLVFLLKDKTSIASLKQAEWLIIDESDKLFEAHIKGGFRDQLAVIYKACSHPGIRRALFSATFATEVEDWCKANLDNVVGISIGARNSATATIHQKLIFVGNETGKLTALRQIFRKDYTPPVLIFVQTKQKAKELHRQLKGDGVHADVIHSDRDQAERDAVVSDFRSGKVWTLIATEVLGRGIDFKGVNLVVNYDFPLSSISYIHRIGRTGRAGNKGKAVTLFTEKDAPNLRSIASVMRRSGCEVPEFMLQLKPSSGSGLKRLKRDVLDRKATRAANKSKLPVAAAPAKLQGLFKKKRLVDHKNKFRTFKRK</sequence>
<feature type="domain" description="Helicase C-terminal" evidence="12">
    <location>
        <begin position="414"/>
        <end position="575"/>
    </location>
</feature>
<evidence type="ECO:0000259" key="11">
    <source>
        <dbReference type="PROSITE" id="PS51192"/>
    </source>
</evidence>
<dbReference type="EMBL" id="MTYJ01000027">
    <property type="protein sequence ID" value="OQV20856.1"/>
    <property type="molecule type" value="Genomic_DNA"/>
</dbReference>
<comment type="similarity">
    <text evidence="7">Belongs to the DEAD box helicase family. DDX52/ROK1 subfamily.</text>
</comment>
<feature type="region of interest" description="Disordered" evidence="10">
    <location>
        <begin position="16"/>
        <end position="158"/>
    </location>
</feature>
<name>A0A1W0X055_HYPEX</name>
<dbReference type="GO" id="GO:0005829">
    <property type="term" value="C:cytosol"/>
    <property type="evidence" value="ECO:0007669"/>
    <property type="project" value="TreeGrafter"/>
</dbReference>